<dbReference type="STRING" id="5486.A0A367YHN5"/>
<gene>
    <name evidence="12" type="primary">BMT4_1</name>
    <name evidence="12" type="ORF">Cantr_00816</name>
</gene>
<keyword evidence="13" id="KW-1185">Reference proteome</keyword>
<comment type="similarity">
    <text evidence="2">Belongs to the BMT family.</text>
</comment>
<evidence type="ECO:0000256" key="6">
    <source>
        <dbReference type="ARBA" id="ARBA00022968"/>
    </source>
</evidence>
<dbReference type="GO" id="GO:0016020">
    <property type="term" value="C:membrane"/>
    <property type="evidence" value="ECO:0007669"/>
    <property type="project" value="UniProtKB-SubCell"/>
</dbReference>
<evidence type="ECO:0000256" key="5">
    <source>
        <dbReference type="ARBA" id="ARBA00022692"/>
    </source>
</evidence>
<keyword evidence="9" id="KW-0961">Cell wall biogenesis/degradation</keyword>
<evidence type="ECO:0000256" key="11">
    <source>
        <dbReference type="SAM" id="Phobius"/>
    </source>
</evidence>
<sequence length="701" mass="81995">MSNAYTPLFSTRRFKRTYLLVVPFLVALVFFHFGYDGFTKVYKYHTQYESLVFRTHTNPYAISKYFPYLTIYPKNYNHKLPVASDGQKIIKFKGSPESVLTPEILTLNMTNHTISIYSSLQPSTKDCNMINYRRDLEISGYFVLNDDLIKMAHVLQDQLDNDEAFTPLYGFFEDRIPKILMKGHTRQHFYKFAGTSVWLEHHGVHLMVSRVIFTQTARKNDPQLSLLYAQVYDENWRELVDVELVMPRTDPDGMRGYGVVKFPKFMPVPFYHNPDNTRSRWYGPEDTRLLLARNKYGEDEPVIVFNAYHRQIERITDKNSDDKVKTRFEFYRSMFVGWLWQYQLGKLNTDGFQNADTANISYIRVKELRISGQERVPVEKNWTPFIDPSERNPTIDNTGDNHIYLIYQWNHLKVLRCELTDFVDDTLSTCTIFHKDHETDSDDVGPIRGGTELIAVPNTQGRLLWIGFLRAHIKKCGCGGSVYRPNFLVLERIQDAFKLTYLSGSITFDIPVYGWTDYETVCAGHEANALIPNGIGMFDPERDYLTLALSVADQDNTLIHVRGVKRIVELLEHSWTKGGEGRYAGNRQIECVVDHAIDTCHKYVEEHFRLGDSEAAKKQAEQERKDKEKAEKEKEEKEKQEKEKQEKEKQEKEKQEKEKQEKEKQEKEKQEKEAKEKAEEEAKEKEEEEAKEKEEDTKPNT</sequence>
<keyword evidence="3 12" id="KW-0328">Glycosyltransferase</keyword>
<keyword evidence="4 12" id="KW-0808">Transferase</keyword>
<dbReference type="Proteomes" id="UP000253472">
    <property type="component" value="Unassembled WGS sequence"/>
</dbReference>
<dbReference type="EMBL" id="QLNQ01000021">
    <property type="protein sequence ID" value="RCK65099.1"/>
    <property type="molecule type" value="Genomic_DNA"/>
</dbReference>
<evidence type="ECO:0000256" key="10">
    <source>
        <dbReference type="SAM" id="MobiDB-lite"/>
    </source>
</evidence>
<dbReference type="OrthoDB" id="3631276at2759"/>
<comment type="subcellular location">
    <subcellularLocation>
        <location evidence="1">Membrane</location>
        <topology evidence="1">Single-pass type II membrane protein</topology>
    </subcellularLocation>
</comment>
<evidence type="ECO:0000256" key="3">
    <source>
        <dbReference type="ARBA" id="ARBA00022676"/>
    </source>
</evidence>
<evidence type="ECO:0000256" key="4">
    <source>
        <dbReference type="ARBA" id="ARBA00022679"/>
    </source>
</evidence>
<keyword evidence="8 11" id="KW-0472">Membrane</keyword>
<feature type="region of interest" description="Disordered" evidence="10">
    <location>
        <begin position="614"/>
        <end position="701"/>
    </location>
</feature>
<evidence type="ECO:0000256" key="1">
    <source>
        <dbReference type="ARBA" id="ARBA00004606"/>
    </source>
</evidence>
<dbReference type="GO" id="GO:0071555">
    <property type="term" value="P:cell wall organization"/>
    <property type="evidence" value="ECO:0007669"/>
    <property type="project" value="UniProtKB-KW"/>
</dbReference>
<dbReference type="PANTHER" id="PTHR43670">
    <property type="entry name" value="HEAT SHOCK PROTEIN 26"/>
    <property type="match status" value="1"/>
</dbReference>
<evidence type="ECO:0000256" key="9">
    <source>
        <dbReference type="ARBA" id="ARBA00023316"/>
    </source>
</evidence>
<feature type="transmembrane region" description="Helical" evidence="11">
    <location>
        <begin position="17"/>
        <end position="35"/>
    </location>
</feature>
<evidence type="ECO:0000256" key="2">
    <source>
        <dbReference type="ARBA" id="ARBA00009486"/>
    </source>
</evidence>
<comment type="caution">
    <text evidence="12">The sequence shown here is derived from an EMBL/GenBank/DDBJ whole genome shotgun (WGS) entry which is preliminary data.</text>
</comment>
<dbReference type="GO" id="GO:0000030">
    <property type="term" value="F:mannosyltransferase activity"/>
    <property type="evidence" value="ECO:0007669"/>
    <property type="project" value="InterPro"/>
</dbReference>
<evidence type="ECO:0000313" key="13">
    <source>
        <dbReference type="Proteomes" id="UP000253472"/>
    </source>
</evidence>
<dbReference type="AlphaFoldDB" id="A0A367YHN5"/>
<evidence type="ECO:0000256" key="8">
    <source>
        <dbReference type="ARBA" id="ARBA00023136"/>
    </source>
</evidence>
<keyword evidence="7 11" id="KW-1133">Transmembrane helix</keyword>
<keyword evidence="5 11" id="KW-0812">Transmembrane</keyword>
<evidence type="ECO:0000313" key="12">
    <source>
        <dbReference type="EMBL" id="RCK65099.1"/>
    </source>
</evidence>
<protein>
    <submittedName>
        <fullName evidence="12">Beta-mannosyltransferase 4</fullName>
    </submittedName>
</protein>
<dbReference type="GO" id="GO:0005737">
    <property type="term" value="C:cytoplasm"/>
    <property type="evidence" value="ECO:0007669"/>
    <property type="project" value="TreeGrafter"/>
</dbReference>
<keyword evidence="6" id="KW-0735">Signal-anchor</keyword>
<organism evidence="12 13">
    <name type="scientific">Candida viswanathii</name>
    <dbReference type="NCBI Taxonomy" id="5486"/>
    <lineage>
        <taxon>Eukaryota</taxon>
        <taxon>Fungi</taxon>
        <taxon>Dikarya</taxon>
        <taxon>Ascomycota</taxon>
        <taxon>Saccharomycotina</taxon>
        <taxon>Pichiomycetes</taxon>
        <taxon>Debaryomycetaceae</taxon>
        <taxon>Candida/Lodderomyces clade</taxon>
        <taxon>Candida</taxon>
    </lineage>
</organism>
<proteinExistence type="inferred from homology"/>
<evidence type="ECO:0000256" key="7">
    <source>
        <dbReference type="ARBA" id="ARBA00022989"/>
    </source>
</evidence>
<accession>A0A367YHN5</accession>
<dbReference type="Pfam" id="PF12141">
    <property type="entry name" value="BMT"/>
    <property type="match status" value="1"/>
</dbReference>
<dbReference type="PANTHER" id="PTHR43670:SF131">
    <property type="entry name" value="LRRGT00202"/>
    <property type="match status" value="1"/>
</dbReference>
<name>A0A367YHN5_9ASCO</name>
<dbReference type="InterPro" id="IPR021988">
    <property type="entry name" value="BMT1"/>
</dbReference>
<reference evidence="12 13" key="1">
    <citation type="submission" date="2018-06" db="EMBL/GenBank/DDBJ databases">
        <title>Whole genome sequencing of Candida tropicalis (genome annotated by CSBL at Korea University).</title>
        <authorList>
            <person name="Ahn J."/>
        </authorList>
    </citation>
    <scope>NUCLEOTIDE SEQUENCE [LARGE SCALE GENOMIC DNA]</scope>
    <source>
        <strain evidence="12 13">ATCC 20962</strain>
    </source>
</reference>